<dbReference type="Proteomes" id="UP000095185">
    <property type="component" value="Chromosome"/>
</dbReference>
<gene>
    <name evidence="2" type="ORF">BIU88_05880</name>
</gene>
<dbReference type="KEGG" id="clz:BIU88_05880"/>
<feature type="domain" description="TIR" evidence="1">
    <location>
        <begin position="396"/>
        <end position="487"/>
    </location>
</feature>
<dbReference type="InterPro" id="IPR001646">
    <property type="entry name" value="5peptide_repeat"/>
</dbReference>
<keyword evidence="3" id="KW-1185">Reference proteome</keyword>
<dbReference type="RefSeq" id="WP_069809548.1">
    <property type="nucleotide sequence ID" value="NZ_CP017305.1"/>
</dbReference>
<evidence type="ECO:0000259" key="1">
    <source>
        <dbReference type="Pfam" id="PF13676"/>
    </source>
</evidence>
<dbReference type="SUPFAM" id="SSF141571">
    <property type="entry name" value="Pentapeptide repeat-like"/>
    <property type="match status" value="2"/>
</dbReference>
<dbReference type="STRING" id="274537.BIU88_05880"/>
<reference evidence="2" key="1">
    <citation type="submission" date="2016-09" db="EMBL/GenBank/DDBJ databases">
        <title>Genome sequence of Chlorobaculum limnaeum.</title>
        <authorList>
            <person name="Liu Z."/>
            <person name="Tank M."/>
            <person name="Bryant D.A."/>
        </authorList>
    </citation>
    <scope>NUCLEOTIDE SEQUENCE [LARGE SCALE GENOMIC DNA]</scope>
    <source>
        <strain evidence="2">DSM 1677</strain>
    </source>
</reference>
<evidence type="ECO:0000313" key="3">
    <source>
        <dbReference type="Proteomes" id="UP000095185"/>
    </source>
</evidence>
<dbReference type="PANTHER" id="PTHR14136:SF17">
    <property type="entry name" value="BTB_POZ DOMAIN-CONTAINING PROTEIN KCTD9"/>
    <property type="match status" value="1"/>
</dbReference>
<dbReference type="InterPro" id="IPR035897">
    <property type="entry name" value="Toll_tir_struct_dom_sf"/>
</dbReference>
<dbReference type="SUPFAM" id="SSF52200">
    <property type="entry name" value="Toll/Interleukin receptor TIR domain"/>
    <property type="match status" value="1"/>
</dbReference>
<organism evidence="2 3">
    <name type="scientific">Chlorobaculum limnaeum</name>
    <dbReference type="NCBI Taxonomy" id="274537"/>
    <lineage>
        <taxon>Bacteria</taxon>
        <taxon>Pseudomonadati</taxon>
        <taxon>Chlorobiota</taxon>
        <taxon>Chlorobiia</taxon>
        <taxon>Chlorobiales</taxon>
        <taxon>Chlorobiaceae</taxon>
        <taxon>Chlorobaculum</taxon>
    </lineage>
</organism>
<sequence>MNKKEPNTDRQTGAVNPQTKTAEALELLLRSVPEWNRYRKAHPDEVVEFNKRDFRELDLSEADLSGASFKAANFSGANLSKALFRDAKLNGANFAGADLRQTDFSNADISGANLVRADISGAILEGANLSMTDLNHANLKGAILTQSKLNCANLNECDMREALLSWADLSGVALSMANIGEADLHDTMLDDADLIGADLHDADLHEANLHDADLRDANLHHANLHDADLSEADLSEADLSDADLSEANFGDARLRWTNLKGANLSGADFSMANLSGANLTGANLSGVDFAGANLCDANLGGANLCLANFRSAELNMANLAESETFHTSFMNLDLRKVKGLDAITHRGPSEVSISTVYRSQGQLSDVFMRGCGLPESMIEHVRAISGQPFDYLSCIISHSMRDRNFVERLYADLQSQGIRCWLCPDTLKSDRYIDGHIDRTTQCCEKMLVIVSDAGMKGEWMKNTVINGVRRESREGQRLLFPVSLVKESKLDEWDLTDQESGRNLGRELRKNFIPTFYGWEHDNDLYSRELNQLVFALKSIEPGRSCQL</sequence>
<dbReference type="InterPro" id="IPR000157">
    <property type="entry name" value="TIR_dom"/>
</dbReference>
<dbReference type="EMBL" id="CP017305">
    <property type="protein sequence ID" value="AOS83718.1"/>
    <property type="molecule type" value="Genomic_DNA"/>
</dbReference>
<dbReference type="PANTHER" id="PTHR14136">
    <property type="entry name" value="BTB_POZ DOMAIN-CONTAINING PROTEIN KCTD9"/>
    <property type="match status" value="1"/>
</dbReference>
<dbReference type="OrthoDB" id="593722at2"/>
<dbReference type="Gene3D" id="2.160.20.80">
    <property type="entry name" value="E3 ubiquitin-protein ligase SopA"/>
    <property type="match status" value="3"/>
</dbReference>
<dbReference type="GO" id="GO:0007165">
    <property type="term" value="P:signal transduction"/>
    <property type="evidence" value="ECO:0007669"/>
    <property type="project" value="InterPro"/>
</dbReference>
<proteinExistence type="predicted"/>
<name>A0A1D8D6B1_CHLLM</name>
<dbReference type="Gene3D" id="3.40.50.10140">
    <property type="entry name" value="Toll/interleukin-1 receptor homology (TIR) domain"/>
    <property type="match status" value="1"/>
</dbReference>
<dbReference type="AlphaFoldDB" id="A0A1D8D6B1"/>
<dbReference type="Pfam" id="PF00805">
    <property type="entry name" value="Pentapeptide"/>
    <property type="match status" value="4"/>
</dbReference>
<evidence type="ECO:0000313" key="2">
    <source>
        <dbReference type="EMBL" id="AOS83718.1"/>
    </source>
</evidence>
<dbReference type="Pfam" id="PF13676">
    <property type="entry name" value="TIR_2"/>
    <property type="match status" value="1"/>
</dbReference>
<accession>A0A1D8D6B1</accession>
<dbReference type="InterPro" id="IPR051082">
    <property type="entry name" value="Pentapeptide-BTB/POZ_domain"/>
</dbReference>
<protein>
    <recommendedName>
        <fullName evidence="1">TIR domain-containing protein</fullName>
    </recommendedName>
</protein>